<dbReference type="GO" id="GO:0004018">
    <property type="term" value="F:N6-(1,2-dicarboxyethyl)AMP AMP-lyase (fumarate-forming) activity"/>
    <property type="evidence" value="ECO:0007669"/>
    <property type="project" value="TreeGrafter"/>
</dbReference>
<sequence>MEKLGHIPRGVSSIVKKKSKINVKRIHAIETKVKHDVIAFLTSITEKAGIKARYLHQGMTSSDVLDTGFNIQLIQSGKILLKDIDKILTVLKKQAK</sequence>
<proteinExistence type="predicted"/>
<dbReference type="PANTHER" id="PTHR43172">
    <property type="entry name" value="ADENYLOSUCCINATE LYASE"/>
    <property type="match status" value="1"/>
</dbReference>
<evidence type="ECO:0000313" key="3">
    <source>
        <dbReference type="EMBL" id="SVE48475.1"/>
    </source>
</evidence>
<evidence type="ECO:0000256" key="1">
    <source>
        <dbReference type="ARBA" id="ARBA00023239"/>
    </source>
</evidence>
<dbReference type="AlphaFoldDB" id="A0A383DW96"/>
<organism evidence="3">
    <name type="scientific">marine metagenome</name>
    <dbReference type="NCBI Taxonomy" id="408172"/>
    <lineage>
        <taxon>unclassified sequences</taxon>
        <taxon>metagenomes</taxon>
        <taxon>ecological metagenomes</taxon>
    </lineage>
</organism>
<reference evidence="3" key="1">
    <citation type="submission" date="2018-05" db="EMBL/GenBank/DDBJ databases">
        <authorList>
            <person name="Lanie J.A."/>
            <person name="Ng W.-L."/>
            <person name="Kazmierczak K.M."/>
            <person name="Andrzejewski T.M."/>
            <person name="Davidsen T.M."/>
            <person name="Wayne K.J."/>
            <person name="Tettelin H."/>
            <person name="Glass J.I."/>
            <person name="Rusch D."/>
            <person name="Podicherti R."/>
            <person name="Tsui H.-C.T."/>
            <person name="Winkler M.E."/>
        </authorList>
    </citation>
    <scope>NUCLEOTIDE SEQUENCE</scope>
</reference>
<dbReference type="Pfam" id="PF00206">
    <property type="entry name" value="Lyase_1"/>
    <property type="match status" value="1"/>
</dbReference>
<protein>
    <recommendedName>
        <fullName evidence="2">Fumarate lyase N-terminal domain-containing protein</fullName>
    </recommendedName>
</protein>
<dbReference type="GO" id="GO:0070626">
    <property type="term" value="F:(S)-2-(5-amino-1-(5-phospho-D-ribosyl)imidazole-4-carboxamido) succinate lyase (fumarate-forming) activity"/>
    <property type="evidence" value="ECO:0007669"/>
    <property type="project" value="TreeGrafter"/>
</dbReference>
<accession>A0A383DW96</accession>
<keyword evidence="1" id="KW-0456">Lyase</keyword>
<dbReference type="GO" id="GO:0005829">
    <property type="term" value="C:cytosol"/>
    <property type="evidence" value="ECO:0007669"/>
    <property type="project" value="TreeGrafter"/>
</dbReference>
<evidence type="ECO:0000259" key="2">
    <source>
        <dbReference type="Pfam" id="PF00206"/>
    </source>
</evidence>
<dbReference type="InterPro" id="IPR022761">
    <property type="entry name" value="Fumarate_lyase_N"/>
</dbReference>
<dbReference type="Gene3D" id="1.10.275.60">
    <property type="match status" value="1"/>
</dbReference>
<dbReference type="GO" id="GO:0044208">
    <property type="term" value="P:'de novo' AMP biosynthetic process"/>
    <property type="evidence" value="ECO:0007669"/>
    <property type="project" value="TreeGrafter"/>
</dbReference>
<name>A0A383DW96_9ZZZZ</name>
<dbReference type="InterPro" id="IPR008948">
    <property type="entry name" value="L-Aspartase-like"/>
</dbReference>
<dbReference type="PANTHER" id="PTHR43172:SF1">
    <property type="entry name" value="ADENYLOSUCCINATE LYASE"/>
    <property type="match status" value="1"/>
</dbReference>
<dbReference type="SUPFAM" id="SSF48557">
    <property type="entry name" value="L-aspartase-like"/>
    <property type="match status" value="1"/>
</dbReference>
<feature type="domain" description="Fumarate lyase N-terminal" evidence="2">
    <location>
        <begin position="28"/>
        <end position="96"/>
    </location>
</feature>
<feature type="non-terminal residue" evidence="3">
    <location>
        <position position="96"/>
    </location>
</feature>
<dbReference type="Gene3D" id="1.20.200.10">
    <property type="entry name" value="Fumarase/aspartase (Central domain)"/>
    <property type="match status" value="1"/>
</dbReference>
<dbReference type="EMBL" id="UINC01220523">
    <property type="protein sequence ID" value="SVE48475.1"/>
    <property type="molecule type" value="Genomic_DNA"/>
</dbReference>
<gene>
    <name evidence="3" type="ORF">METZ01_LOCUS501329</name>
</gene>